<protein>
    <submittedName>
        <fullName evidence="2">Uncharacterized protein</fullName>
    </submittedName>
</protein>
<feature type="compositionally biased region" description="Low complexity" evidence="1">
    <location>
        <begin position="44"/>
        <end position="57"/>
    </location>
</feature>
<dbReference type="EnsemblMetazoa" id="Aqu2.1.28197_001">
    <property type="protein sequence ID" value="Aqu2.1.28197_001"/>
    <property type="gene ID" value="Aqu2.1.28197"/>
</dbReference>
<evidence type="ECO:0000256" key="1">
    <source>
        <dbReference type="SAM" id="MobiDB-lite"/>
    </source>
</evidence>
<proteinExistence type="predicted"/>
<feature type="region of interest" description="Disordered" evidence="1">
    <location>
        <begin position="40"/>
        <end position="61"/>
    </location>
</feature>
<sequence length="89" mass="10102">MLPLPVINKSTGEGLVSGNYTTQLGYVTSKPTAVVMFHGSSNEQRQSLRQSDSSSLTQEDEKNEVSYYVNRYRGEEISYSWSCLWDEIK</sequence>
<dbReference type="AlphaFoldDB" id="A0A1X7UL85"/>
<evidence type="ECO:0000313" key="2">
    <source>
        <dbReference type="EnsemblMetazoa" id="Aqu2.1.28197_001"/>
    </source>
</evidence>
<dbReference type="InParanoid" id="A0A1X7UL85"/>
<organism evidence="2">
    <name type="scientific">Amphimedon queenslandica</name>
    <name type="common">Sponge</name>
    <dbReference type="NCBI Taxonomy" id="400682"/>
    <lineage>
        <taxon>Eukaryota</taxon>
        <taxon>Metazoa</taxon>
        <taxon>Porifera</taxon>
        <taxon>Demospongiae</taxon>
        <taxon>Heteroscleromorpha</taxon>
        <taxon>Haplosclerida</taxon>
        <taxon>Niphatidae</taxon>
        <taxon>Amphimedon</taxon>
    </lineage>
</organism>
<reference evidence="2" key="1">
    <citation type="submission" date="2017-05" db="UniProtKB">
        <authorList>
            <consortium name="EnsemblMetazoa"/>
        </authorList>
    </citation>
    <scope>IDENTIFICATION</scope>
</reference>
<name>A0A1X7UL85_AMPQE</name>
<accession>A0A1X7UL85</accession>